<gene>
    <name evidence="1" type="ORF">ACFFMS_13820</name>
</gene>
<name>A0ABV5WGK2_9BACI</name>
<comment type="caution">
    <text evidence="1">The sequence shown here is derived from an EMBL/GenBank/DDBJ whole genome shotgun (WGS) entry which is preliminary data.</text>
</comment>
<reference evidence="1 2" key="1">
    <citation type="submission" date="2024-09" db="EMBL/GenBank/DDBJ databases">
        <authorList>
            <person name="Sun Q."/>
            <person name="Mori K."/>
        </authorList>
    </citation>
    <scope>NUCLEOTIDE SEQUENCE [LARGE SCALE GENOMIC DNA]</scope>
    <source>
        <strain evidence="1 2">JCM 11201</strain>
    </source>
</reference>
<keyword evidence="2" id="KW-1185">Reference proteome</keyword>
<sequence length="131" mass="14929">MVNKFSSMIAQFLEKQIKLILDKHLLPKIEDILFSQKFARYIQQQTKQAIQEMDASDKPMASSCSFPKECTGISFRMIAEEFLYQEAEVVTNSGVLKGVIIEVKEDYMRLQETPTVSVVLPFASISSIRES</sequence>
<proteinExistence type="predicted"/>
<accession>A0ABV5WGK2</accession>
<dbReference type="EMBL" id="JBHMAF010000073">
    <property type="protein sequence ID" value="MFB9759502.1"/>
    <property type="molecule type" value="Genomic_DNA"/>
</dbReference>
<evidence type="ECO:0000313" key="1">
    <source>
        <dbReference type="EMBL" id="MFB9759502.1"/>
    </source>
</evidence>
<protein>
    <submittedName>
        <fullName evidence="1">DUF2642 domain-containing protein</fullName>
    </submittedName>
</protein>
<organism evidence="1 2">
    <name type="scientific">Ectobacillus funiculus</name>
    <dbReference type="NCBI Taxonomy" id="137993"/>
    <lineage>
        <taxon>Bacteria</taxon>
        <taxon>Bacillati</taxon>
        <taxon>Bacillota</taxon>
        <taxon>Bacilli</taxon>
        <taxon>Bacillales</taxon>
        <taxon>Bacillaceae</taxon>
        <taxon>Ectobacillus</taxon>
    </lineage>
</organism>
<dbReference type="RefSeq" id="WP_379949814.1">
    <property type="nucleotide sequence ID" value="NZ_JAPCYI010000001.1"/>
</dbReference>
<dbReference type="Proteomes" id="UP001589609">
    <property type="component" value="Unassembled WGS sequence"/>
</dbReference>
<evidence type="ECO:0000313" key="2">
    <source>
        <dbReference type="Proteomes" id="UP001589609"/>
    </source>
</evidence>